<keyword evidence="9" id="KW-0472">Membrane</keyword>
<dbReference type="InterPro" id="IPR018108">
    <property type="entry name" value="MCP_transmembrane"/>
</dbReference>
<evidence type="ECO:0000256" key="4">
    <source>
        <dbReference type="ARBA" id="ARBA00022692"/>
    </source>
</evidence>
<evidence type="ECO:0000256" key="1">
    <source>
        <dbReference type="ARBA" id="ARBA00004448"/>
    </source>
</evidence>
<proteinExistence type="inferred from homology"/>
<comment type="caution">
    <text evidence="10">The sequence shown here is derived from an EMBL/GenBank/DDBJ whole genome shotgun (WGS) entry which is preliminary data.</text>
</comment>
<dbReference type="InterPro" id="IPR044677">
    <property type="entry name" value="SLC25A3/Pic2/Mir1-like"/>
</dbReference>
<dbReference type="EMBL" id="MU853426">
    <property type="protein sequence ID" value="KAK4131285.1"/>
    <property type="molecule type" value="Genomic_DNA"/>
</dbReference>
<keyword evidence="3" id="KW-0813">Transport</keyword>
<dbReference type="SUPFAM" id="SSF103506">
    <property type="entry name" value="Mitochondrial carrier"/>
    <property type="match status" value="1"/>
</dbReference>
<dbReference type="InterPro" id="IPR023395">
    <property type="entry name" value="MCP_dom_sf"/>
</dbReference>
<keyword evidence="4" id="KW-0812">Transmembrane</keyword>
<keyword evidence="5" id="KW-0677">Repeat</keyword>
<dbReference type="GO" id="GO:0005743">
    <property type="term" value="C:mitochondrial inner membrane"/>
    <property type="evidence" value="ECO:0007669"/>
    <property type="project" value="UniProtKB-SubCell"/>
</dbReference>
<evidence type="ECO:0000256" key="3">
    <source>
        <dbReference type="ARBA" id="ARBA00022448"/>
    </source>
</evidence>
<reference evidence="10" key="2">
    <citation type="submission" date="2023-05" db="EMBL/GenBank/DDBJ databases">
        <authorList>
            <consortium name="Lawrence Berkeley National Laboratory"/>
            <person name="Steindorff A."/>
            <person name="Hensen N."/>
            <person name="Bonometti L."/>
            <person name="Westerberg I."/>
            <person name="Brannstrom I.O."/>
            <person name="Guillou S."/>
            <person name="Cros-Aarteil S."/>
            <person name="Calhoun S."/>
            <person name="Haridas S."/>
            <person name="Kuo A."/>
            <person name="Mondo S."/>
            <person name="Pangilinan J."/>
            <person name="Riley R."/>
            <person name="Labutti K."/>
            <person name="Andreopoulos B."/>
            <person name="Lipzen A."/>
            <person name="Chen C."/>
            <person name="Yanf M."/>
            <person name="Daum C."/>
            <person name="Ng V."/>
            <person name="Clum A."/>
            <person name="Ohm R."/>
            <person name="Martin F."/>
            <person name="Silar P."/>
            <person name="Natvig D."/>
            <person name="Lalanne C."/>
            <person name="Gautier V."/>
            <person name="Ament-Velasquez S.L."/>
            <person name="Kruys A."/>
            <person name="Hutchinson M.I."/>
            <person name="Powell A.J."/>
            <person name="Barry K."/>
            <person name="Miller A.N."/>
            <person name="Grigoriev I.V."/>
            <person name="Debuchy R."/>
            <person name="Gladieux P."/>
            <person name="Thoren M.H."/>
            <person name="Johannesson H."/>
        </authorList>
    </citation>
    <scope>NUCLEOTIDE SEQUENCE</scope>
    <source>
        <strain evidence="10">CBS 123565</strain>
    </source>
</reference>
<name>A0AAN6Z9Y4_9PEZI</name>
<evidence type="ECO:0000256" key="8">
    <source>
        <dbReference type="ARBA" id="ARBA00023128"/>
    </source>
</evidence>
<evidence type="ECO:0000313" key="11">
    <source>
        <dbReference type="Proteomes" id="UP001304895"/>
    </source>
</evidence>
<gene>
    <name evidence="10" type="ORF">BT67DRAFT_436427</name>
</gene>
<organism evidence="10 11">
    <name type="scientific">Trichocladium antarcticum</name>
    <dbReference type="NCBI Taxonomy" id="1450529"/>
    <lineage>
        <taxon>Eukaryota</taxon>
        <taxon>Fungi</taxon>
        <taxon>Dikarya</taxon>
        <taxon>Ascomycota</taxon>
        <taxon>Pezizomycotina</taxon>
        <taxon>Sordariomycetes</taxon>
        <taxon>Sordariomycetidae</taxon>
        <taxon>Sordariales</taxon>
        <taxon>Chaetomiaceae</taxon>
        <taxon>Trichocladium</taxon>
    </lineage>
</organism>
<dbReference type="PANTHER" id="PTHR45671">
    <property type="entry name" value="SOLUTE CARRIER FAMILY 25 (MITOCHONDRIAL CARRIER PHOSPHATE CARRIER), MEMBER 3, LIKE-RELATED-RELATED"/>
    <property type="match status" value="1"/>
</dbReference>
<evidence type="ECO:0000256" key="5">
    <source>
        <dbReference type="ARBA" id="ARBA00022737"/>
    </source>
</evidence>
<dbReference type="Gene3D" id="1.50.40.10">
    <property type="entry name" value="Mitochondrial carrier domain"/>
    <property type="match status" value="1"/>
</dbReference>
<reference evidence="10" key="1">
    <citation type="journal article" date="2023" name="Mol. Phylogenet. Evol.">
        <title>Genome-scale phylogeny and comparative genomics of the fungal order Sordariales.</title>
        <authorList>
            <person name="Hensen N."/>
            <person name="Bonometti L."/>
            <person name="Westerberg I."/>
            <person name="Brannstrom I.O."/>
            <person name="Guillou S."/>
            <person name="Cros-Aarteil S."/>
            <person name="Calhoun S."/>
            <person name="Haridas S."/>
            <person name="Kuo A."/>
            <person name="Mondo S."/>
            <person name="Pangilinan J."/>
            <person name="Riley R."/>
            <person name="LaButti K."/>
            <person name="Andreopoulos B."/>
            <person name="Lipzen A."/>
            <person name="Chen C."/>
            <person name="Yan M."/>
            <person name="Daum C."/>
            <person name="Ng V."/>
            <person name="Clum A."/>
            <person name="Steindorff A."/>
            <person name="Ohm R.A."/>
            <person name="Martin F."/>
            <person name="Silar P."/>
            <person name="Natvig D.O."/>
            <person name="Lalanne C."/>
            <person name="Gautier V."/>
            <person name="Ament-Velasquez S.L."/>
            <person name="Kruys A."/>
            <person name="Hutchinson M.I."/>
            <person name="Powell A.J."/>
            <person name="Barry K."/>
            <person name="Miller A.N."/>
            <person name="Grigoriev I.V."/>
            <person name="Debuchy R."/>
            <person name="Gladieux P."/>
            <person name="Hiltunen Thoren M."/>
            <person name="Johannesson H."/>
        </authorList>
    </citation>
    <scope>NUCLEOTIDE SEQUENCE</scope>
    <source>
        <strain evidence="10">CBS 123565</strain>
    </source>
</reference>
<dbReference type="GO" id="GO:1990547">
    <property type="term" value="P:mitochondrial phosphate ion transmembrane transport"/>
    <property type="evidence" value="ECO:0007669"/>
    <property type="project" value="InterPro"/>
</dbReference>
<evidence type="ECO:0000313" key="10">
    <source>
        <dbReference type="EMBL" id="KAK4131285.1"/>
    </source>
</evidence>
<keyword evidence="8" id="KW-0496">Mitochondrion</keyword>
<evidence type="ECO:0000256" key="7">
    <source>
        <dbReference type="ARBA" id="ARBA00022989"/>
    </source>
</evidence>
<evidence type="ECO:0000256" key="9">
    <source>
        <dbReference type="ARBA" id="ARBA00023136"/>
    </source>
</evidence>
<dbReference type="GO" id="GO:0005315">
    <property type="term" value="F:phosphate transmembrane transporter activity"/>
    <property type="evidence" value="ECO:0007669"/>
    <property type="project" value="InterPro"/>
</dbReference>
<evidence type="ECO:0000256" key="2">
    <source>
        <dbReference type="ARBA" id="ARBA00006375"/>
    </source>
</evidence>
<comment type="similarity">
    <text evidence="2">Belongs to the mitochondrial carrier (TC 2.A.29) family.</text>
</comment>
<comment type="subcellular location">
    <subcellularLocation>
        <location evidence="1">Mitochondrion inner membrane</location>
        <topology evidence="1">Multi-pass membrane protein</topology>
    </subcellularLocation>
</comment>
<dbReference type="Proteomes" id="UP001304895">
    <property type="component" value="Unassembled WGS sequence"/>
</dbReference>
<keyword evidence="11" id="KW-1185">Reference proteome</keyword>
<evidence type="ECO:0000256" key="6">
    <source>
        <dbReference type="ARBA" id="ARBA00022792"/>
    </source>
</evidence>
<dbReference type="Pfam" id="PF00153">
    <property type="entry name" value="Mito_carr"/>
    <property type="match status" value="1"/>
</dbReference>
<protein>
    <submittedName>
        <fullName evidence="10">Uncharacterized protein</fullName>
    </submittedName>
</protein>
<accession>A0AAN6Z9Y4</accession>
<dbReference type="AlphaFoldDB" id="A0AAN6Z9Y4"/>
<keyword evidence="6" id="KW-0999">Mitochondrion inner membrane</keyword>
<keyword evidence="7" id="KW-1133">Transmembrane helix</keyword>
<sequence>MSPVYPGTAGLYESPPAPLSPVPSAAPSRTAVSSVDVVKTRIQLDPVAYNRGLLGGFRPVPDSAGALLTGAGPTFAGYFLQGAFKFGRYEFFKQQSVNPIVYDHARNNHIAVYCESSAAAEFFADNALRSLGATRIRLVSQPTFDTDPVSGFTDSCQRGLAHKSTVDYKADMNSIYVATSGGTYRN</sequence>
<dbReference type="PANTHER" id="PTHR45671:SF12">
    <property type="entry name" value="MITOCHONDRIAL PHOSPHATE CARRIER PROTEIN"/>
    <property type="match status" value="1"/>
</dbReference>